<evidence type="ECO:0000256" key="1">
    <source>
        <dbReference type="SAM" id="MobiDB-lite"/>
    </source>
</evidence>
<feature type="region of interest" description="Disordered" evidence="1">
    <location>
        <begin position="337"/>
        <end position="394"/>
    </location>
</feature>
<feature type="compositionally biased region" description="Basic and acidic residues" evidence="1">
    <location>
        <begin position="623"/>
        <end position="632"/>
    </location>
</feature>
<feature type="compositionally biased region" description="Gly residues" evidence="1">
    <location>
        <begin position="638"/>
        <end position="648"/>
    </location>
</feature>
<feature type="region of interest" description="Disordered" evidence="1">
    <location>
        <begin position="61"/>
        <end position="316"/>
    </location>
</feature>
<evidence type="ECO:0000313" key="3">
    <source>
        <dbReference type="Proteomes" id="UP000314982"/>
    </source>
</evidence>
<dbReference type="PANTHER" id="PTHR12505">
    <property type="entry name" value="PHD FINGER TRANSCRIPTION FACTOR"/>
    <property type="match status" value="1"/>
</dbReference>
<feature type="region of interest" description="Disordered" evidence="1">
    <location>
        <begin position="450"/>
        <end position="572"/>
    </location>
</feature>
<feature type="compositionally biased region" description="Basic and acidic residues" evidence="1">
    <location>
        <begin position="536"/>
        <end position="545"/>
    </location>
</feature>
<feature type="compositionally biased region" description="Basic residues" evidence="1">
    <location>
        <begin position="456"/>
        <end position="465"/>
    </location>
</feature>
<dbReference type="STRING" id="62062.ENSHHUP00000001084"/>
<dbReference type="InterPro" id="IPR052429">
    <property type="entry name" value="BAH_domain_protein"/>
</dbReference>
<dbReference type="Ensembl" id="ENSHHUT00000001115.1">
    <property type="protein sequence ID" value="ENSHHUP00000001084.1"/>
    <property type="gene ID" value="ENSHHUG00000000750.1"/>
</dbReference>
<evidence type="ECO:0000313" key="2">
    <source>
        <dbReference type="Ensembl" id="ENSHHUP00000001084.1"/>
    </source>
</evidence>
<feature type="region of interest" description="Disordered" evidence="1">
    <location>
        <begin position="614"/>
        <end position="653"/>
    </location>
</feature>
<proteinExistence type="predicted"/>
<protein>
    <submittedName>
        <fullName evidence="2">Uncharacterized protein</fullName>
    </submittedName>
</protein>
<organism evidence="2 3">
    <name type="scientific">Hucho hucho</name>
    <name type="common">huchen</name>
    <dbReference type="NCBI Taxonomy" id="62062"/>
    <lineage>
        <taxon>Eukaryota</taxon>
        <taxon>Metazoa</taxon>
        <taxon>Chordata</taxon>
        <taxon>Craniata</taxon>
        <taxon>Vertebrata</taxon>
        <taxon>Euteleostomi</taxon>
        <taxon>Actinopterygii</taxon>
        <taxon>Neopterygii</taxon>
        <taxon>Teleostei</taxon>
        <taxon>Protacanthopterygii</taxon>
        <taxon>Salmoniformes</taxon>
        <taxon>Salmonidae</taxon>
        <taxon>Salmoninae</taxon>
        <taxon>Hucho</taxon>
    </lineage>
</organism>
<feature type="compositionally biased region" description="Basic and acidic residues" evidence="1">
    <location>
        <begin position="342"/>
        <end position="373"/>
    </location>
</feature>
<keyword evidence="3" id="KW-1185">Reference proteome</keyword>
<dbReference type="GeneTree" id="ENSGT00940000157099"/>
<dbReference type="PANTHER" id="PTHR12505:SF21">
    <property type="entry name" value="TRINUCLEOTIDE REPEAT-CONTAINING GENE 18 PROTEIN"/>
    <property type="match status" value="1"/>
</dbReference>
<feature type="compositionally biased region" description="Basic and acidic residues" evidence="1">
    <location>
        <begin position="166"/>
        <end position="204"/>
    </location>
</feature>
<feature type="compositionally biased region" description="Gly residues" evidence="1">
    <location>
        <begin position="555"/>
        <end position="571"/>
    </location>
</feature>
<feature type="compositionally biased region" description="Basic and acidic residues" evidence="1">
    <location>
        <begin position="283"/>
        <end position="292"/>
    </location>
</feature>
<feature type="compositionally biased region" description="Pro residues" evidence="1">
    <location>
        <begin position="64"/>
        <end position="78"/>
    </location>
</feature>
<name>A0A4W5JN00_9TELE</name>
<accession>A0A4W5JN00</accession>
<dbReference type="Proteomes" id="UP000314982">
    <property type="component" value="Unassembled WGS sequence"/>
</dbReference>
<dbReference type="AlphaFoldDB" id="A0A4W5JN00"/>
<feature type="compositionally biased region" description="Basic and acidic residues" evidence="1">
    <location>
        <begin position="216"/>
        <end position="244"/>
    </location>
</feature>
<feature type="compositionally biased region" description="Low complexity" evidence="1">
    <location>
        <begin position="493"/>
        <end position="506"/>
    </location>
</feature>
<reference evidence="2" key="3">
    <citation type="submission" date="2025-09" db="UniProtKB">
        <authorList>
            <consortium name="Ensembl"/>
        </authorList>
    </citation>
    <scope>IDENTIFICATION</scope>
</reference>
<reference evidence="2" key="2">
    <citation type="submission" date="2025-08" db="UniProtKB">
        <authorList>
            <consortium name="Ensembl"/>
        </authorList>
    </citation>
    <scope>IDENTIFICATION</scope>
</reference>
<feature type="compositionally biased region" description="Basic and acidic residues" evidence="1">
    <location>
        <begin position="86"/>
        <end position="158"/>
    </location>
</feature>
<sequence length="724" mass="82175">MAQLWASHAAAHEGYAPLPGGLYPTPYHLPLGNLEPPPPSLGLAPHHHLYNTPHQERFFLPVSLPQPPLHPSSAPPSSTPQSSSREVGRDRDRLYREEKEREEPQERDRDRLYREEREREEPQERGRDRLYREEREREEPQEGGRDRLYREEREREEPQEGGQNRLYREEREREEPQERGRDRLYREERERDRGERERSREEPRPYSVVDLTQDGRSGERDRHRERERERERDRDREREREAFLLHHSAPRPPQGCSSSGRYPETDDTPTRSPNPNPSPSPHTHTDRLRKTELTYSGGLLPGPTYPANREPIREQRVSAPTYVPSVEVYDERIGPIQIASQARDKHDKLRERERERERESSRFPEKTLLDHRSSLPGDLSNQREREEGSVICSNGSALKRDGYVSQSGFSPDPRDTPKHAIRLGLERVGEEPKWNPISPLANYATSHMAALASQHGHAHSQHTHAHSAQQARTHTQPSHNNQQELNRPPSNPHTPQHGHTHTQPSHHNQHELNRPPSNPNTPQHRHTHSPHPQPQRGEEGQRRFLDTSALYRPVGGRGGSRGGGSEGGAEGGEVSAMQSLIKYSGTFPPEGQGSSRQNTDNQAAFGGLAFMRLEGGGAGGRLTKREQERPDSTRSLGRGEGAGPGEGGGEVRHPPVGIAVAVARQRDSSSTDSQRPLVLHAGVKGEAGYFLYQGDNCGLDMWGGGQTVFICFDILRHFLQFYTV</sequence>
<feature type="compositionally biased region" description="Low complexity" evidence="1">
    <location>
        <begin position="466"/>
        <end position="476"/>
    </location>
</feature>
<reference evidence="3" key="1">
    <citation type="submission" date="2018-06" db="EMBL/GenBank/DDBJ databases">
        <title>Genome assembly of Danube salmon.</title>
        <authorList>
            <person name="Macqueen D.J."/>
            <person name="Gundappa M.K."/>
        </authorList>
    </citation>
    <scope>NUCLEOTIDE SEQUENCE [LARGE SCALE GENOMIC DNA]</scope>
</reference>